<proteinExistence type="predicted"/>
<evidence type="ECO:0000313" key="5">
    <source>
        <dbReference type="Proteomes" id="UP000290218"/>
    </source>
</evidence>
<comment type="caution">
    <text evidence="4">The sequence shown here is derived from an EMBL/GenBank/DDBJ whole genome shotgun (WGS) entry which is preliminary data.</text>
</comment>
<keyword evidence="1" id="KW-0677">Repeat</keyword>
<dbReference type="PANTHER" id="PTHR45586:SF1">
    <property type="entry name" value="LIPOPOLYSACCHARIDE ASSEMBLY PROTEIN B"/>
    <property type="match status" value="1"/>
</dbReference>
<sequence length="280" mass="29908">MHRPACRRGARMASLPPESHPGAPARLILTMKTSVLLLLLLATALGSAAQTPVEQATAALKAGDLATADSLLSPLAAGEKPDPAVLQQLSLVRLRQNRAAEAVALAERAVKLAPDQAGAHASLGQALSQRIGEVGFMQQAMIAGRMRKAFEKAAELDPQHLGALIGLSRYYTNAPEIAGGSPVKAREYALRVHQLNPVLGESELGNIAEKQEDFATALTHYEALAKLQADHGRPHYLCGRMLVQLGRKDEARTRFETALRHDPKLEAAQKALAELTQPAS</sequence>
<keyword evidence="2" id="KW-0802">TPR repeat</keyword>
<feature type="region of interest" description="Disordered" evidence="3">
    <location>
        <begin position="1"/>
        <end position="22"/>
    </location>
</feature>
<dbReference type="Gene3D" id="1.25.40.10">
    <property type="entry name" value="Tetratricopeptide repeat domain"/>
    <property type="match status" value="2"/>
</dbReference>
<dbReference type="PANTHER" id="PTHR45586">
    <property type="entry name" value="TPR REPEAT-CONTAINING PROTEIN PA4667"/>
    <property type="match status" value="1"/>
</dbReference>
<dbReference type="InterPro" id="IPR011990">
    <property type="entry name" value="TPR-like_helical_dom_sf"/>
</dbReference>
<evidence type="ECO:0000256" key="2">
    <source>
        <dbReference type="ARBA" id="ARBA00022803"/>
    </source>
</evidence>
<name>A0A4Q1C8D8_9BACT</name>
<dbReference type="InterPro" id="IPR019734">
    <property type="entry name" value="TPR_rpt"/>
</dbReference>
<dbReference type="SUPFAM" id="SSF48452">
    <property type="entry name" value="TPR-like"/>
    <property type="match status" value="1"/>
</dbReference>
<dbReference type="Pfam" id="PF14559">
    <property type="entry name" value="TPR_19"/>
    <property type="match status" value="1"/>
</dbReference>
<dbReference type="Pfam" id="PF13432">
    <property type="entry name" value="TPR_16"/>
    <property type="match status" value="1"/>
</dbReference>
<dbReference type="InterPro" id="IPR051012">
    <property type="entry name" value="CellSynth/LPSAsmb/PSIAsmb"/>
</dbReference>
<feature type="compositionally biased region" description="Basic residues" evidence="3">
    <location>
        <begin position="1"/>
        <end position="10"/>
    </location>
</feature>
<protein>
    <submittedName>
        <fullName evidence="4">Tetratricopeptide repeat protein</fullName>
    </submittedName>
</protein>
<keyword evidence="5" id="KW-1185">Reference proteome</keyword>
<evidence type="ECO:0000256" key="1">
    <source>
        <dbReference type="ARBA" id="ARBA00022737"/>
    </source>
</evidence>
<dbReference type="Proteomes" id="UP000290218">
    <property type="component" value="Unassembled WGS sequence"/>
</dbReference>
<evidence type="ECO:0000313" key="4">
    <source>
        <dbReference type="EMBL" id="RXK55204.1"/>
    </source>
</evidence>
<gene>
    <name evidence="4" type="ORF">ESB00_04725</name>
</gene>
<dbReference type="EMBL" id="SDHX01000001">
    <property type="protein sequence ID" value="RXK55204.1"/>
    <property type="molecule type" value="Genomic_DNA"/>
</dbReference>
<reference evidence="4 5" key="1">
    <citation type="submission" date="2019-01" db="EMBL/GenBank/DDBJ databases">
        <title>Lacunisphaera sp. strain TWA-58.</title>
        <authorList>
            <person name="Chen W.-M."/>
        </authorList>
    </citation>
    <scope>NUCLEOTIDE SEQUENCE [LARGE SCALE GENOMIC DNA]</scope>
    <source>
        <strain evidence="4 5">TWA-58</strain>
    </source>
</reference>
<dbReference type="AlphaFoldDB" id="A0A4Q1C8D8"/>
<organism evidence="4 5">
    <name type="scientific">Oleiharenicola lentus</name>
    <dbReference type="NCBI Taxonomy" id="2508720"/>
    <lineage>
        <taxon>Bacteria</taxon>
        <taxon>Pseudomonadati</taxon>
        <taxon>Verrucomicrobiota</taxon>
        <taxon>Opitutia</taxon>
        <taxon>Opitutales</taxon>
        <taxon>Opitutaceae</taxon>
        <taxon>Oleiharenicola</taxon>
    </lineage>
</organism>
<dbReference type="SMART" id="SM00028">
    <property type="entry name" value="TPR"/>
    <property type="match status" value="3"/>
</dbReference>
<evidence type="ECO:0000256" key="3">
    <source>
        <dbReference type="SAM" id="MobiDB-lite"/>
    </source>
</evidence>
<accession>A0A4Q1C8D8</accession>